<comment type="caution">
    <text evidence="7">The sequence shown here is derived from an EMBL/GenBank/DDBJ whole genome shotgun (WGS) entry which is preliminary data.</text>
</comment>
<organism evidence="7 8">
    <name type="scientific">Peloplasma aerotolerans</name>
    <dbReference type="NCBI Taxonomy" id="3044389"/>
    <lineage>
        <taxon>Bacteria</taxon>
        <taxon>Bacillati</taxon>
        <taxon>Mycoplasmatota</taxon>
        <taxon>Mollicutes</taxon>
        <taxon>Acholeplasmatales</taxon>
        <taxon>Acholeplasmataceae</taxon>
        <taxon>Peloplasma</taxon>
    </lineage>
</organism>
<feature type="transmembrane region" description="Helical" evidence="6">
    <location>
        <begin position="7"/>
        <end position="26"/>
    </location>
</feature>
<dbReference type="InterPro" id="IPR001851">
    <property type="entry name" value="ABC_transp_permease"/>
</dbReference>
<feature type="transmembrane region" description="Helical" evidence="6">
    <location>
        <begin position="159"/>
        <end position="184"/>
    </location>
</feature>
<feature type="transmembrane region" description="Helical" evidence="6">
    <location>
        <begin position="38"/>
        <end position="55"/>
    </location>
</feature>
<feature type="transmembrane region" description="Helical" evidence="6">
    <location>
        <begin position="132"/>
        <end position="153"/>
    </location>
</feature>
<evidence type="ECO:0000256" key="6">
    <source>
        <dbReference type="SAM" id="Phobius"/>
    </source>
</evidence>
<accession>A0AAW6U1U8</accession>
<keyword evidence="5 6" id="KW-0472">Membrane</keyword>
<reference evidence="7" key="1">
    <citation type="submission" date="2023-05" db="EMBL/GenBank/DDBJ databases">
        <title>Mariniplasma microaerophilum sp. nov., a novel anaerobic mollicute isolated from terrestrial mud volcano, Taman Peninsula, Russia.</title>
        <authorList>
            <person name="Khomyakova M.A."/>
            <person name="Merkel A.Y."/>
            <person name="Slobodkin A.I."/>
        </authorList>
    </citation>
    <scope>NUCLEOTIDE SEQUENCE</scope>
    <source>
        <strain evidence="7">M4Ah</strain>
    </source>
</reference>
<evidence type="ECO:0000256" key="2">
    <source>
        <dbReference type="ARBA" id="ARBA00022475"/>
    </source>
</evidence>
<evidence type="ECO:0000256" key="5">
    <source>
        <dbReference type="ARBA" id="ARBA00023136"/>
    </source>
</evidence>
<evidence type="ECO:0000256" key="3">
    <source>
        <dbReference type="ARBA" id="ARBA00022692"/>
    </source>
</evidence>
<feature type="transmembrane region" description="Helical" evidence="6">
    <location>
        <begin position="94"/>
        <end position="120"/>
    </location>
</feature>
<comment type="subcellular location">
    <subcellularLocation>
        <location evidence="1">Cell membrane</location>
        <topology evidence="1">Multi-pass membrane protein</topology>
    </subcellularLocation>
</comment>
<sequence>MKYKSLIKWGIIIVAIYAVLLLLYYTTGIKLFLEMFQSMHTSFPILLIVALGGLISERSGVTNIALEGIMIMGAFLGIWFVLGLEAYPYSNFTVFVIFLVSIMFAIALVLLTLFIIDIIREKKQKEKFKVNLYIKAGIVLALAVLMTLILRGIQPQKYFIFLMAMMVGAGVGSVYAMIHAYAAVYLKSNQIISATALNIFAPAFSIFTSRFVRNSSNYNIRTNVRIAEVPVLSKIPVIGELFFTNTYLTLYISLLLLGLVTIFLYKTKFGLRLRACGENPQAADSLGVNIYRTRFIAVTLSGTLAGMGGILYVLPSKAYSTTVAGFGFLALAVMIFGNWKPKGILYGALFFGFMRTLALYYREVPFLANLELTSDIYNAIPFIATLVILAIFSKKSNVPRALGQIYDQGKR</sequence>
<evidence type="ECO:0000256" key="4">
    <source>
        <dbReference type="ARBA" id="ARBA00022989"/>
    </source>
</evidence>
<gene>
    <name evidence="7" type="ORF">QJ521_00145</name>
</gene>
<feature type="transmembrane region" description="Helical" evidence="6">
    <location>
        <begin position="246"/>
        <end position="265"/>
    </location>
</feature>
<name>A0AAW6U1U8_9MOLU</name>
<dbReference type="Proteomes" id="UP001431532">
    <property type="component" value="Unassembled WGS sequence"/>
</dbReference>
<keyword evidence="3 6" id="KW-0812">Transmembrane</keyword>
<keyword evidence="8" id="KW-1185">Reference proteome</keyword>
<dbReference type="GO" id="GO:0005886">
    <property type="term" value="C:plasma membrane"/>
    <property type="evidence" value="ECO:0007669"/>
    <property type="project" value="UniProtKB-SubCell"/>
</dbReference>
<evidence type="ECO:0000313" key="7">
    <source>
        <dbReference type="EMBL" id="MDI6451958.1"/>
    </source>
</evidence>
<protein>
    <submittedName>
        <fullName evidence="7">ABC transporter permease</fullName>
    </submittedName>
</protein>
<feature type="transmembrane region" description="Helical" evidence="6">
    <location>
        <begin position="319"/>
        <end position="337"/>
    </location>
</feature>
<feature type="transmembrane region" description="Helical" evidence="6">
    <location>
        <begin position="344"/>
        <end position="361"/>
    </location>
</feature>
<keyword evidence="2" id="KW-1003">Cell membrane</keyword>
<dbReference type="Pfam" id="PF02653">
    <property type="entry name" value="BPD_transp_2"/>
    <property type="match status" value="2"/>
</dbReference>
<dbReference type="AlphaFoldDB" id="A0AAW6U1U8"/>
<keyword evidence="4 6" id="KW-1133">Transmembrane helix</keyword>
<feature type="transmembrane region" description="Helical" evidence="6">
    <location>
        <begin position="64"/>
        <end position="82"/>
    </location>
</feature>
<proteinExistence type="predicted"/>
<dbReference type="PANTHER" id="PTHR43370">
    <property type="entry name" value="SUGAR ABC TRANSPORTER INTEGRAL MEMBRANE PROTEIN-RELATED"/>
    <property type="match status" value="1"/>
</dbReference>
<feature type="transmembrane region" description="Helical" evidence="6">
    <location>
        <begin position="376"/>
        <end position="392"/>
    </location>
</feature>
<feature type="transmembrane region" description="Helical" evidence="6">
    <location>
        <begin position="295"/>
        <end position="313"/>
    </location>
</feature>
<evidence type="ECO:0000313" key="8">
    <source>
        <dbReference type="Proteomes" id="UP001431532"/>
    </source>
</evidence>
<dbReference type="GO" id="GO:0022857">
    <property type="term" value="F:transmembrane transporter activity"/>
    <property type="evidence" value="ECO:0007669"/>
    <property type="project" value="InterPro"/>
</dbReference>
<evidence type="ECO:0000256" key="1">
    <source>
        <dbReference type="ARBA" id="ARBA00004651"/>
    </source>
</evidence>
<dbReference type="PANTHER" id="PTHR43370:SF1">
    <property type="entry name" value="GUANOSINE ABC TRANSPORTER PERMEASE PROTEIN NUPQ"/>
    <property type="match status" value="1"/>
</dbReference>
<dbReference type="EMBL" id="JASCXW010000001">
    <property type="protein sequence ID" value="MDI6451958.1"/>
    <property type="molecule type" value="Genomic_DNA"/>
</dbReference>
<dbReference type="CDD" id="cd06580">
    <property type="entry name" value="TM_PBP1_transp_TpRbsC_like"/>
    <property type="match status" value="1"/>
</dbReference>
<feature type="transmembrane region" description="Helical" evidence="6">
    <location>
        <begin position="191"/>
        <end position="212"/>
    </location>
</feature>